<dbReference type="Proteomes" id="UP000321479">
    <property type="component" value="Chromosome"/>
</dbReference>
<name>A0A5B8UWT9_9SPHI</name>
<sequence length="537" mass="61572">MTSMFYAVLVFIFKSPALFLLRGRKILCLCVLIFTVTVSLAQTPAKLDTIVPGRGTPKQQIEESKAIKKQVLADSTGGQPAKSPLVDTTTHNHYGDLLNDDIKYNQKYPWWKPAVNVVGINLFTWTMDRFIFNEPFSHIGPSTWNYNINKGWEWDSDRFGINFIGHPYTGSMYFNAARSQGYSYLQSVPYAVGGSLMWEYLGENTRPSYNDIINTPVNGAFLGEIFYRLSSNVLDDRTRGSERFFRELVAGLINPVRGLNRLLQGKSFRHTLTEVYQKEPLNITIYGGIHQINVDNKTIFGSGPTNQLLTVQFDYGNPFEEIRRKPFDIFRFRTELSIGTGRKILDNIIGYGILFGNTVKWNRLSVLYGAFQYYDYWDNKTFELGAIGFGGGVITRYNISKTLDLYTNFHVSAIPLAGNSTRYGPGTGEVRDYTYNDGLETKFETTLNFGKYVNTGVAFYYYILHTFVGPAGNNYIAILRPRINVRVYKNLSIGFEHFEYYDDRFLKQGPPIYSVRTEQKIYLSYFFEDSQRKGHYD</sequence>
<feature type="domain" description="DUF3943" evidence="1">
    <location>
        <begin position="151"/>
        <end position="256"/>
    </location>
</feature>
<dbReference type="EMBL" id="CP042436">
    <property type="protein sequence ID" value="QEC63402.1"/>
    <property type="molecule type" value="Genomic_DNA"/>
</dbReference>
<accession>A0A5B8UWT9</accession>
<evidence type="ECO:0000259" key="1">
    <source>
        <dbReference type="Pfam" id="PF13084"/>
    </source>
</evidence>
<dbReference type="RefSeq" id="WP_147031978.1">
    <property type="nucleotide sequence ID" value="NZ_CP042436.1"/>
</dbReference>
<keyword evidence="3" id="KW-1185">Reference proteome</keyword>
<dbReference type="AlphaFoldDB" id="A0A5B8UWT9"/>
<dbReference type="Pfam" id="PF13084">
    <property type="entry name" value="DUF3943"/>
    <property type="match status" value="1"/>
</dbReference>
<evidence type="ECO:0000313" key="3">
    <source>
        <dbReference type="Proteomes" id="UP000321479"/>
    </source>
</evidence>
<gene>
    <name evidence="2" type="ORF">FRZ54_12725</name>
</gene>
<dbReference type="InterPro" id="IPR025079">
    <property type="entry name" value="DUF3943"/>
</dbReference>
<organism evidence="2 3">
    <name type="scientific">Mucilaginibacter ginsenosidivorans</name>
    <dbReference type="NCBI Taxonomy" id="398053"/>
    <lineage>
        <taxon>Bacteria</taxon>
        <taxon>Pseudomonadati</taxon>
        <taxon>Bacteroidota</taxon>
        <taxon>Sphingobacteriia</taxon>
        <taxon>Sphingobacteriales</taxon>
        <taxon>Sphingobacteriaceae</taxon>
        <taxon>Mucilaginibacter</taxon>
    </lineage>
</organism>
<evidence type="ECO:0000313" key="2">
    <source>
        <dbReference type="EMBL" id="QEC63402.1"/>
    </source>
</evidence>
<dbReference type="OrthoDB" id="9808630at2"/>
<protein>
    <submittedName>
        <fullName evidence="2">DUF3943 domain-containing protein</fullName>
    </submittedName>
</protein>
<dbReference type="KEGG" id="mgin:FRZ54_12725"/>
<reference evidence="2 3" key="1">
    <citation type="journal article" date="2017" name="Curr. Microbiol.">
        <title>Mucilaginibacter ginsenosidivorans sp. nov., Isolated from Soil of Ginseng Field.</title>
        <authorList>
            <person name="Kim M.M."/>
            <person name="Siddiqi M.Z."/>
            <person name="Im W.T."/>
        </authorList>
    </citation>
    <scope>NUCLEOTIDE SEQUENCE [LARGE SCALE GENOMIC DNA]</scope>
    <source>
        <strain evidence="2 3">Gsoil 3017</strain>
    </source>
</reference>
<proteinExistence type="predicted"/>